<organism evidence="1 2">
    <name type="scientific">Nephila pilipes</name>
    <name type="common">Giant wood spider</name>
    <name type="synonym">Nephila maculata</name>
    <dbReference type="NCBI Taxonomy" id="299642"/>
    <lineage>
        <taxon>Eukaryota</taxon>
        <taxon>Metazoa</taxon>
        <taxon>Ecdysozoa</taxon>
        <taxon>Arthropoda</taxon>
        <taxon>Chelicerata</taxon>
        <taxon>Arachnida</taxon>
        <taxon>Araneae</taxon>
        <taxon>Araneomorphae</taxon>
        <taxon>Entelegynae</taxon>
        <taxon>Araneoidea</taxon>
        <taxon>Nephilidae</taxon>
        <taxon>Nephila</taxon>
    </lineage>
</organism>
<comment type="caution">
    <text evidence="1">The sequence shown here is derived from an EMBL/GenBank/DDBJ whole genome shotgun (WGS) entry which is preliminary data.</text>
</comment>
<reference evidence="1" key="1">
    <citation type="submission" date="2020-08" db="EMBL/GenBank/DDBJ databases">
        <title>Multicomponent nature underlies the extraordinary mechanical properties of spider dragline silk.</title>
        <authorList>
            <person name="Kono N."/>
            <person name="Nakamura H."/>
            <person name="Mori M."/>
            <person name="Yoshida Y."/>
            <person name="Ohtoshi R."/>
            <person name="Malay A.D."/>
            <person name="Moran D.A.P."/>
            <person name="Tomita M."/>
            <person name="Numata K."/>
            <person name="Arakawa K."/>
        </authorList>
    </citation>
    <scope>NUCLEOTIDE SEQUENCE</scope>
</reference>
<sequence>ATAEPNSSNACELEIKFSKVLSLQNKVEDLREKYHDLPNTQNLTAVETDLEDCSETRIEEIQHHCPGSGNPADLLTRGIDAKSLLENGKWWHGPSFLTSEELPVANEDTSVPEEDYLSEMKKNLIDCNPNQTLT</sequence>
<dbReference type="OrthoDB" id="6469925at2759"/>
<dbReference type="AlphaFoldDB" id="A0A8X6NMU6"/>
<feature type="non-terminal residue" evidence="1">
    <location>
        <position position="1"/>
    </location>
</feature>
<accession>A0A8X6NMU6</accession>
<protein>
    <submittedName>
        <fullName evidence="1">Uncharacterized protein</fullName>
    </submittedName>
</protein>
<evidence type="ECO:0000313" key="2">
    <source>
        <dbReference type="Proteomes" id="UP000887013"/>
    </source>
</evidence>
<gene>
    <name evidence="1" type="ORF">NPIL_624261</name>
</gene>
<name>A0A8X6NMU6_NEPPI</name>
<evidence type="ECO:0000313" key="1">
    <source>
        <dbReference type="EMBL" id="GFT24459.1"/>
    </source>
</evidence>
<proteinExistence type="predicted"/>
<keyword evidence="2" id="KW-1185">Reference proteome</keyword>
<dbReference type="EMBL" id="BMAW01060081">
    <property type="protein sequence ID" value="GFT24459.1"/>
    <property type="molecule type" value="Genomic_DNA"/>
</dbReference>
<dbReference type="Proteomes" id="UP000887013">
    <property type="component" value="Unassembled WGS sequence"/>
</dbReference>